<evidence type="ECO:0000313" key="4">
    <source>
        <dbReference type="Proteomes" id="UP000799779"/>
    </source>
</evidence>
<feature type="region of interest" description="Disordered" evidence="1">
    <location>
        <begin position="1"/>
        <end position="44"/>
    </location>
</feature>
<feature type="non-terminal residue" evidence="3">
    <location>
        <position position="142"/>
    </location>
</feature>
<evidence type="ECO:0000256" key="1">
    <source>
        <dbReference type="SAM" id="MobiDB-lite"/>
    </source>
</evidence>
<accession>A0A6A5VWK5</accession>
<dbReference type="EMBL" id="ML977670">
    <property type="protein sequence ID" value="KAF1994132.1"/>
    <property type="molecule type" value="Genomic_DNA"/>
</dbReference>
<evidence type="ECO:0000259" key="2">
    <source>
        <dbReference type="Pfam" id="PF14420"/>
    </source>
</evidence>
<feature type="domain" description="Clr5" evidence="2">
    <location>
        <begin position="45"/>
        <end position="96"/>
    </location>
</feature>
<organism evidence="3 4">
    <name type="scientific">Amniculicola lignicola CBS 123094</name>
    <dbReference type="NCBI Taxonomy" id="1392246"/>
    <lineage>
        <taxon>Eukaryota</taxon>
        <taxon>Fungi</taxon>
        <taxon>Dikarya</taxon>
        <taxon>Ascomycota</taxon>
        <taxon>Pezizomycotina</taxon>
        <taxon>Dothideomycetes</taxon>
        <taxon>Pleosporomycetidae</taxon>
        <taxon>Pleosporales</taxon>
        <taxon>Amniculicolaceae</taxon>
        <taxon>Amniculicola</taxon>
    </lineage>
</organism>
<keyword evidence="4" id="KW-1185">Reference proteome</keyword>
<gene>
    <name evidence="3" type="ORF">P154DRAFT_448388</name>
</gene>
<protein>
    <recommendedName>
        <fullName evidence="2">Clr5 domain-containing protein</fullName>
    </recommendedName>
</protein>
<dbReference type="PANTHER" id="PTHR38788">
    <property type="entry name" value="CLR5 DOMAIN-CONTAINING PROTEIN"/>
    <property type="match status" value="1"/>
</dbReference>
<name>A0A6A5VWK5_9PLEO</name>
<dbReference type="Proteomes" id="UP000799779">
    <property type="component" value="Unassembled WGS sequence"/>
</dbReference>
<dbReference type="AlphaFoldDB" id="A0A6A5VWK5"/>
<dbReference type="OrthoDB" id="5308957at2759"/>
<dbReference type="Pfam" id="PF14420">
    <property type="entry name" value="Clr5"/>
    <property type="match status" value="1"/>
</dbReference>
<sequence length="142" mass="17077">MYQDESQNSILRESSDNAFIDAQQQNVTTRRDTPKRQRAPKRNQEFWEQHRSVIERLYLDEDRELKEVMDFMERRHGLVGSIKQYKTQMTKWNIRKYVKKEEAIAILRKKRNRDVVGTKSTFSLRGKPVDMNNVLRYLGRKG</sequence>
<dbReference type="InterPro" id="IPR025676">
    <property type="entry name" value="Clr5_dom"/>
</dbReference>
<feature type="compositionally biased region" description="Polar residues" evidence="1">
    <location>
        <begin position="1"/>
        <end position="12"/>
    </location>
</feature>
<evidence type="ECO:0000313" key="3">
    <source>
        <dbReference type="EMBL" id="KAF1994132.1"/>
    </source>
</evidence>
<dbReference type="PANTHER" id="PTHR38788:SF3">
    <property type="entry name" value="CLR5 DOMAIN-CONTAINING PROTEIN"/>
    <property type="match status" value="1"/>
</dbReference>
<reference evidence="3" key="1">
    <citation type="journal article" date="2020" name="Stud. Mycol.">
        <title>101 Dothideomycetes genomes: a test case for predicting lifestyles and emergence of pathogens.</title>
        <authorList>
            <person name="Haridas S."/>
            <person name="Albert R."/>
            <person name="Binder M."/>
            <person name="Bloem J."/>
            <person name="Labutti K."/>
            <person name="Salamov A."/>
            <person name="Andreopoulos B."/>
            <person name="Baker S."/>
            <person name="Barry K."/>
            <person name="Bills G."/>
            <person name="Bluhm B."/>
            <person name="Cannon C."/>
            <person name="Castanera R."/>
            <person name="Culley D."/>
            <person name="Daum C."/>
            <person name="Ezra D."/>
            <person name="Gonzalez J."/>
            <person name="Henrissat B."/>
            <person name="Kuo A."/>
            <person name="Liang C."/>
            <person name="Lipzen A."/>
            <person name="Lutzoni F."/>
            <person name="Magnuson J."/>
            <person name="Mondo S."/>
            <person name="Nolan M."/>
            <person name="Ohm R."/>
            <person name="Pangilinan J."/>
            <person name="Park H.-J."/>
            <person name="Ramirez L."/>
            <person name="Alfaro M."/>
            <person name="Sun H."/>
            <person name="Tritt A."/>
            <person name="Yoshinaga Y."/>
            <person name="Zwiers L.-H."/>
            <person name="Turgeon B."/>
            <person name="Goodwin S."/>
            <person name="Spatafora J."/>
            <person name="Crous P."/>
            <person name="Grigoriev I."/>
        </authorList>
    </citation>
    <scope>NUCLEOTIDE SEQUENCE</scope>
    <source>
        <strain evidence="3">CBS 123094</strain>
    </source>
</reference>
<proteinExistence type="predicted"/>